<comment type="caution">
    <text evidence="1">The sequence shown here is derived from an EMBL/GenBank/DDBJ whole genome shotgun (WGS) entry which is preliminary data.</text>
</comment>
<organism evidence="1 2">
    <name type="scientific">Trichocoleus desertorum GB2-A4</name>
    <dbReference type="NCBI Taxonomy" id="2933944"/>
    <lineage>
        <taxon>Bacteria</taxon>
        <taxon>Bacillati</taxon>
        <taxon>Cyanobacteriota</taxon>
        <taxon>Cyanophyceae</taxon>
        <taxon>Leptolyngbyales</taxon>
        <taxon>Trichocoleusaceae</taxon>
        <taxon>Trichocoleus</taxon>
    </lineage>
</organism>
<evidence type="ECO:0000313" key="2">
    <source>
        <dbReference type="Proteomes" id="UP001464891"/>
    </source>
</evidence>
<dbReference type="RefSeq" id="WP_190442789.1">
    <property type="nucleotide sequence ID" value="NZ_JAMPKM010000045.1"/>
</dbReference>
<name>A0ABV0JGC3_9CYAN</name>
<accession>A0ABV0JGC3</accession>
<dbReference type="EMBL" id="JAMPKM010000045">
    <property type="protein sequence ID" value="MEP0820796.1"/>
    <property type="molecule type" value="Genomic_DNA"/>
</dbReference>
<proteinExistence type="predicted"/>
<sequence length="110" mass="12623">MDKSMNLEKVIALGKKVKANKQLYEELSAAGFEYVLNPKTDELHKVGLADFWGSHNLKNANLDNFLYLKNLSDAVPMHEYPDGTGIPIYHLETRQHLMNYVLNKCKHCFV</sequence>
<protein>
    <submittedName>
        <fullName evidence="1">Uncharacterized protein</fullName>
    </submittedName>
</protein>
<gene>
    <name evidence="1" type="ORF">NC998_27290</name>
</gene>
<evidence type="ECO:0000313" key="1">
    <source>
        <dbReference type="EMBL" id="MEP0820796.1"/>
    </source>
</evidence>
<reference evidence="1 2" key="1">
    <citation type="submission" date="2022-04" db="EMBL/GenBank/DDBJ databases">
        <title>Positive selection, recombination, and allopatry shape intraspecific diversity of widespread and dominant cyanobacteria.</title>
        <authorList>
            <person name="Wei J."/>
            <person name="Shu W."/>
            <person name="Hu C."/>
        </authorList>
    </citation>
    <scope>NUCLEOTIDE SEQUENCE [LARGE SCALE GENOMIC DNA]</scope>
    <source>
        <strain evidence="1 2">GB2-A4</strain>
    </source>
</reference>
<dbReference type="Proteomes" id="UP001464891">
    <property type="component" value="Unassembled WGS sequence"/>
</dbReference>
<keyword evidence="2" id="KW-1185">Reference proteome</keyword>